<dbReference type="Gene3D" id="3.40.1280.10">
    <property type="match status" value="1"/>
</dbReference>
<dbReference type="InterPro" id="IPR013123">
    <property type="entry name" value="SpoU_subst-bd"/>
</dbReference>
<proteinExistence type="predicted"/>
<protein>
    <submittedName>
        <fullName evidence="4">23S rRNA (Guanosine(2251)-2'-O)-methyltransferase RlmB</fullName>
    </submittedName>
</protein>
<dbReference type="AlphaFoldDB" id="A0A9X1L2F3"/>
<comment type="caution">
    <text evidence="4">The sequence shown here is derived from an EMBL/GenBank/DDBJ whole genome shotgun (WGS) entry which is preliminary data.</text>
</comment>
<dbReference type="InterPro" id="IPR004441">
    <property type="entry name" value="rRNA_MeTrfase_TrmH"/>
</dbReference>
<dbReference type="Proteomes" id="UP001139409">
    <property type="component" value="Unassembled WGS sequence"/>
</dbReference>
<dbReference type="InterPro" id="IPR001537">
    <property type="entry name" value="SpoU_MeTrfase"/>
</dbReference>
<evidence type="ECO:0000259" key="3">
    <source>
        <dbReference type="SMART" id="SM00967"/>
    </source>
</evidence>
<dbReference type="Pfam" id="PF08032">
    <property type="entry name" value="SpoU_sub_bind"/>
    <property type="match status" value="1"/>
</dbReference>
<keyword evidence="1" id="KW-0489">Methyltransferase</keyword>
<dbReference type="PANTHER" id="PTHR46429:SF1">
    <property type="entry name" value="23S RRNA (GUANOSINE-2'-O-)-METHYLTRANSFERASE RLMB"/>
    <property type="match status" value="1"/>
</dbReference>
<dbReference type="PANTHER" id="PTHR46429">
    <property type="entry name" value="23S RRNA (GUANOSINE-2'-O-)-METHYLTRANSFERASE RLMB"/>
    <property type="match status" value="1"/>
</dbReference>
<keyword evidence="5" id="KW-1185">Reference proteome</keyword>
<evidence type="ECO:0000256" key="2">
    <source>
        <dbReference type="ARBA" id="ARBA00022679"/>
    </source>
</evidence>
<dbReference type="RefSeq" id="WP_225698977.1">
    <property type="nucleotide sequence ID" value="NZ_JAIXNE010000005.1"/>
</dbReference>
<feature type="domain" description="RNA 2-O ribose methyltransferase substrate binding" evidence="3">
    <location>
        <begin position="10"/>
        <end position="84"/>
    </location>
</feature>
<keyword evidence="2" id="KW-0808">Transferase</keyword>
<dbReference type="GO" id="GO:0032259">
    <property type="term" value="P:methylation"/>
    <property type="evidence" value="ECO:0007669"/>
    <property type="project" value="UniProtKB-KW"/>
</dbReference>
<evidence type="ECO:0000313" key="4">
    <source>
        <dbReference type="EMBL" id="MCA6078121.1"/>
    </source>
</evidence>
<dbReference type="InterPro" id="IPR029028">
    <property type="entry name" value="Alpha/beta_knot_MTases"/>
</dbReference>
<dbReference type="Gene3D" id="3.30.1330.30">
    <property type="match status" value="1"/>
</dbReference>
<accession>A0A9X1L2F3</accession>
<dbReference type="SUPFAM" id="SSF55315">
    <property type="entry name" value="L30e-like"/>
    <property type="match status" value="1"/>
</dbReference>
<dbReference type="GO" id="GO:0006396">
    <property type="term" value="P:RNA processing"/>
    <property type="evidence" value="ECO:0007669"/>
    <property type="project" value="InterPro"/>
</dbReference>
<evidence type="ECO:0000313" key="5">
    <source>
        <dbReference type="Proteomes" id="UP001139409"/>
    </source>
</evidence>
<dbReference type="GO" id="GO:0005829">
    <property type="term" value="C:cytosol"/>
    <property type="evidence" value="ECO:0007669"/>
    <property type="project" value="TreeGrafter"/>
</dbReference>
<reference evidence="4" key="1">
    <citation type="submission" date="2021-09" db="EMBL/GenBank/DDBJ databases">
        <title>Fulvivirga sp. isolated from coastal sediment.</title>
        <authorList>
            <person name="Yu H."/>
        </authorList>
    </citation>
    <scope>NUCLEOTIDE SEQUENCE</scope>
    <source>
        <strain evidence="4">1062</strain>
    </source>
</reference>
<dbReference type="SUPFAM" id="SSF75217">
    <property type="entry name" value="alpha/beta knot"/>
    <property type="match status" value="1"/>
</dbReference>
<dbReference type="GO" id="GO:0003723">
    <property type="term" value="F:RNA binding"/>
    <property type="evidence" value="ECO:0007669"/>
    <property type="project" value="InterPro"/>
</dbReference>
<dbReference type="InterPro" id="IPR029064">
    <property type="entry name" value="Ribosomal_eL30-like_sf"/>
</dbReference>
<dbReference type="InterPro" id="IPR029026">
    <property type="entry name" value="tRNA_m1G_MTases_N"/>
</dbReference>
<dbReference type="SMART" id="SM00967">
    <property type="entry name" value="SpoU_sub_bind"/>
    <property type="match status" value="1"/>
</dbReference>
<dbReference type="NCBIfam" id="TIGR00186">
    <property type="entry name" value="rRNA_methyl_3"/>
    <property type="match status" value="1"/>
</dbReference>
<gene>
    <name evidence="4" type="primary">rlmB</name>
    <name evidence="4" type="ORF">LDX50_24835</name>
</gene>
<organism evidence="4 5">
    <name type="scientific">Fulvivirga sedimenti</name>
    <dbReference type="NCBI Taxonomy" id="2879465"/>
    <lineage>
        <taxon>Bacteria</taxon>
        <taxon>Pseudomonadati</taxon>
        <taxon>Bacteroidota</taxon>
        <taxon>Cytophagia</taxon>
        <taxon>Cytophagales</taxon>
        <taxon>Fulvivirgaceae</taxon>
        <taxon>Fulvivirga</taxon>
    </lineage>
</organism>
<dbReference type="EMBL" id="JAIXNE010000005">
    <property type="protein sequence ID" value="MCA6078121.1"/>
    <property type="molecule type" value="Genomic_DNA"/>
</dbReference>
<dbReference type="CDD" id="cd18103">
    <property type="entry name" value="SpoU-like_RlmB"/>
    <property type="match status" value="1"/>
</dbReference>
<name>A0A9X1L2F3_9BACT</name>
<evidence type="ECO:0000256" key="1">
    <source>
        <dbReference type="ARBA" id="ARBA00022603"/>
    </source>
</evidence>
<sequence length="251" mass="27444">MNASQSPKDYLFGIRAIMENIHAGKEIDKILLQKGTNNPLMKELIQEAKKHRVPISYVPGEKLNRITRKNHQGAIAFVSAVQYASLDHVIQECYNAGKEPFILILDRVTDVRNFGAIARTAEGAGMNAIVIPSRGSAAINADAMKTSAGALGYIPVCREENLKSTLNYLRESGIRILACTEKTEDLLFEVDMTGPLAILMGSEEDGISPEYLKLCDARGMIPMFGNIESLNVSVSAAIAIYEAVRQRSLTS</sequence>
<dbReference type="Pfam" id="PF00588">
    <property type="entry name" value="SpoU_methylase"/>
    <property type="match status" value="1"/>
</dbReference>
<dbReference type="GO" id="GO:0008173">
    <property type="term" value="F:RNA methyltransferase activity"/>
    <property type="evidence" value="ECO:0007669"/>
    <property type="project" value="InterPro"/>
</dbReference>